<name>A0A086T6A1_HAPC1</name>
<evidence type="ECO:0000313" key="2">
    <source>
        <dbReference type="Proteomes" id="UP000029964"/>
    </source>
</evidence>
<comment type="caution">
    <text evidence="1">The sequence shown here is derived from an EMBL/GenBank/DDBJ whole genome shotgun (WGS) entry which is preliminary data.</text>
</comment>
<sequence>MALNHQITIRLRPQIIRSLRWRSFTTSKLQLPPDAIKKGKQWAVFEFTVQRLAFRGWPMPFQAQNPEADKLFQ</sequence>
<keyword evidence="2" id="KW-1185">Reference proteome</keyword>
<evidence type="ECO:0000313" key="1">
    <source>
        <dbReference type="EMBL" id="KFH44883.1"/>
    </source>
</evidence>
<dbReference type="EMBL" id="JPKY01000041">
    <property type="protein sequence ID" value="KFH44883.1"/>
    <property type="molecule type" value="Genomic_DNA"/>
</dbReference>
<reference evidence="2" key="1">
    <citation type="journal article" date="2014" name="Genome Announc.">
        <title>Genome sequence and annotation of Acremonium chrysogenum, producer of the beta-lactam antibiotic cephalosporin C.</title>
        <authorList>
            <person name="Terfehr D."/>
            <person name="Dahlmann T.A."/>
            <person name="Specht T."/>
            <person name="Zadra I."/>
            <person name="Kuernsteiner H."/>
            <person name="Kueck U."/>
        </authorList>
    </citation>
    <scope>NUCLEOTIDE SEQUENCE [LARGE SCALE GENOMIC DNA]</scope>
    <source>
        <strain evidence="2">ATCC 11550 / CBS 779.69 / DSM 880 / IAM 14645 / JCM 23072 / IMI 49137</strain>
    </source>
</reference>
<gene>
    <name evidence="1" type="ORF">ACRE_043180</name>
</gene>
<accession>A0A086T6A1</accession>
<dbReference type="AlphaFoldDB" id="A0A086T6A1"/>
<proteinExistence type="predicted"/>
<protein>
    <submittedName>
        <fullName evidence="1">Uncharacterized protein</fullName>
    </submittedName>
</protein>
<dbReference type="HOGENOM" id="CLU_2704239_0_0_1"/>
<organism evidence="1 2">
    <name type="scientific">Hapsidospora chrysogenum (strain ATCC 11550 / CBS 779.69 / DSM 880 / IAM 14645 / JCM 23072 / IMI 49137)</name>
    <name type="common">Acremonium chrysogenum</name>
    <dbReference type="NCBI Taxonomy" id="857340"/>
    <lineage>
        <taxon>Eukaryota</taxon>
        <taxon>Fungi</taxon>
        <taxon>Dikarya</taxon>
        <taxon>Ascomycota</taxon>
        <taxon>Pezizomycotina</taxon>
        <taxon>Sordariomycetes</taxon>
        <taxon>Hypocreomycetidae</taxon>
        <taxon>Hypocreales</taxon>
        <taxon>Bionectriaceae</taxon>
        <taxon>Hapsidospora</taxon>
    </lineage>
</organism>
<dbReference type="Proteomes" id="UP000029964">
    <property type="component" value="Unassembled WGS sequence"/>
</dbReference>